<dbReference type="InterPro" id="IPR050083">
    <property type="entry name" value="HtpX_protease"/>
</dbReference>
<name>A0A6P1M189_9BACT</name>
<dbReference type="GO" id="GO:0046872">
    <property type="term" value="F:metal ion binding"/>
    <property type="evidence" value="ECO:0007669"/>
    <property type="project" value="UniProtKB-KW"/>
</dbReference>
<keyword evidence="6" id="KW-0378">Hydrolase</keyword>
<dbReference type="Proteomes" id="UP000464954">
    <property type="component" value="Chromosome"/>
</dbReference>
<dbReference type="InterPro" id="IPR001915">
    <property type="entry name" value="Peptidase_M48"/>
</dbReference>
<keyword evidence="9 13" id="KW-0482">Metalloprotease</keyword>
<evidence type="ECO:0000256" key="3">
    <source>
        <dbReference type="ARBA" id="ARBA00022670"/>
    </source>
</evidence>
<keyword evidence="4 11" id="KW-0812">Transmembrane</keyword>
<feature type="domain" description="Peptidase M48" evidence="12">
    <location>
        <begin position="111"/>
        <end position="320"/>
    </location>
</feature>
<evidence type="ECO:0000256" key="9">
    <source>
        <dbReference type="ARBA" id="ARBA00023049"/>
    </source>
</evidence>
<gene>
    <name evidence="13" type="ORF">GT409_03645</name>
</gene>
<protein>
    <submittedName>
        <fullName evidence="13">M48 family metalloprotease</fullName>
    </submittedName>
</protein>
<feature type="transmembrane region" description="Helical" evidence="11">
    <location>
        <begin position="220"/>
        <end position="242"/>
    </location>
</feature>
<dbReference type="CDD" id="cd07340">
    <property type="entry name" value="M48B_Htpx_like"/>
    <property type="match status" value="1"/>
</dbReference>
<reference evidence="13 14" key="1">
    <citation type="submission" date="2020-01" db="EMBL/GenBank/DDBJ databases">
        <title>Ponticoccus aerotolerans gen. nov., sp. nov., an anaerobic bacterium and proposal of Ponticoccusceae fam. nov., Ponticoccusles ord. nov. and Ponticoccuse classis nov. in the phylum Kiritimatiellaeota.</title>
        <authorList>
            <person name="Zhou L.Y."/>
            <person name="Du Z.J."/>
        </authorList>
    </citation>
    <scope>NUCLEOTIDE SEQUENCE [LARGE SCALE GENOMIC DNA]</scope>
    <source>
        <strain evidence="13 14">S-5007</strain>
    </source>
</reference>
<dbReference type="GO" id="GO:0004222">
    <property type="term" value="F:metalloendopeptidase activity"/>
    <property type="evidence" value="ECO:0007669"/>
    <property type="project" value="InterPro"/>
</dbReference>
<evidence type="ECO:0000313" key="13">
    <source>
        <dbReference type="EMBL" id="QHI68579.1"/>
    </source>
</evidence>
<keyword evidence="14" id="KW-1185">Reference proteome</keyword>
<evidence type="ECO:0000256" key="7">
    <source>
        <dbReference type="ARBA" id="ARBA00022833"/>
    </source>
</evidence>
<evidence type="ECO:0000259" key="12">
    <source>
        <dbReference type="Pfam" id="PF01435"/>
    </source>
</evidence>
<dbReference type="KEGG" id="taer:GT409_03645"/>
<evidence type="ECO:0000256" key="2">
    <source>
        <dbReference type="ARBA" id="ARBA00022475"/>
    </source>
</evidence>
<dbReference type="Pfam" id="PF01435">
    <property type="entry name" value="Peptidase_M48"/>
    <property type="match status" value="1"/>
</dbReference>
<keyword evidence="5" id="KW-0479">Metal-binding</keyword>
<keyword evidence="8 11" id="KW-1133">Transmembrane helix</keyword>
<dbReference type="PANTHER" id="PTHR43221:SF2">
    <property type="entry name" value="PROTEASE HTPX HOMOLOG"/>
    <property type="match status" value="1"/>
</dbReference>
<accession>A0A6P1M189</accession>
<sequence length="666" mass="73066">MDFFDRQEKSRRRTSVLLVYFIGAIIGTAAMVYLVAMLLWFLLWLKNTHKPLDAFDWWNLNLFLITAGVTLLVILAGSIYKVIDLRRGGSRVAELLGGRRLPPNADEFYERRLLNVVEEMAIASGTSVPSVYVLYREKGINAFAAGYTPKDAVVAVTYGTLVGLTREELQGVIAHEFSHILNGDMRLNLHLMGGLHGLLLIVLAGRSIFEMRVRGRGSLYVYLVAGALFVVGSIGLFFGKLIQSAISRQREFLADAAAVQFTRNPEGLAGALKKIGGLTGGSRILAPQAAGVSHMFFGNALRASSLATHPPLADRVRWLQPEFNGTFERVTLESLYKQLEIKEGAPALKKPPHSFADALTRPADLAVTGAVLQQAARRRKNTSGTAPRQNPDALMATIGAPLQEHVIHAEKLLDAIPEDLKELARDPYGCRAVIYLLLIDSDESVRPRQMEIIQSKADAGVIEELKKILPHLKTLAPEMKLPIFDLAVPALRQLSKGQYLPFRANLRPLIDADEQVSVFEYALQRVLICNLDPLFGGRANRQRAAGIYAFCGVQNEVSCVLSVLARLNETASVAFEKASEKIPDARAVFMLQPGSQCGWEQLDQSLDKLAGASFYIKKWVLAAALVCLMSDRDITVEEVELFRAIADSLGCPVPPWLAVTSLGASA</sequence>
<evidence type="ECO:0000256" key="11">
    <source>
        <dbReference type="SAM" id="Phobius"/>
    </source>
</evidence>
<dbReference type="PANTHER" id="PTHR43221">
    <property type="entry name" value="PROTEASE HTPX"/>
    <property type="match status" value="1"/>
</dbReference>
<dbReference type="AlphaFoldDB" id="A0A6P1M189"/>
<keyword evidence="3 13" id="KW-0645">Protease</keyword>
<feature type="transmembrane region" description="Helical" evidence="11">
    <location>
        <begin position="187"/>
        <end position="208"/>
    </location>
</feature>
<comment type="cofactor">
    <cofactor evidence="1">
        <name>Zn(2+)</name>
        <dbReference type="ChEBI" id="CHEBI:29105"/>
    </cofactor>
</comment>
<keyword evidence="2" id="KW-1003">Cell membrane</keyword>
<dbReference type="EMBL" id="CP047593">
    <property type="protein sequence ID" value="QHI68579.1"/>
    <property type="molecule type" value="Genomic_DNA"/>
</dbReference>
<organism evidence="13 14">
    <name type="scientific">Tichowtungia aerotolerans</name>
    <dbReference type="NCBI Taxonomy" id="2697043"/>
    <lineage>
        <taxon>Bacteria</taxon>
        <taxon>Pseudomonadati</taxon>
        <taxon>Kiritimatiellota</taxon>
        <taxon>Tichowtungiia</taxon>
        <taxon>Tichowtungiales</taxon>
        <taxon>Tichowtungiaceae</taxon>
        <taxon>Tichowtungia</taxon>
    </lineage>
</organism>
<dbReference type="GO" id="GO:0006508">
    <property type="term" value="P:proteolysis"/>
    <property type="evidence" value="ECO:0007669"/>
    <property type="project" value="UniProtKB-KW"/>
</dbReference>
<dbReference type="RefSeq" id="WP_160627035.1">
    <property type="nucleotide sequence ID" value="NZ_CP047593.1"/>
</dbReference>
<evidence type="ECO:0000256" key="6">
    <source>
        <dbReference type="ARBA" id="ARBA00022801"/>
    </source>
</evidence>
<feature type="transmembrane region" description="Helical" evidence="11">
    <location>
        <begin position="16"/>
        <end position="42"/>
    </location>
</feature>
<evidence type="ECO:0000256" key="10">
    <source>
        <dbReference type="ARBA" id="ARBA00023136"/>
    </source>
</evidence>
<keyword evidence="10 11" id="KW-0472">Membrane</keyword>
<evidence type="ECO:0000313" key="14">
    <source>
        <dbReference type="Proteomes" id="UP000464954"/>
    </source>
</evidence>
<evidence type="ECO:0000256" key="1">
    <source>
        <dbReference type="ARBA" id="ARBA00001947"/>
    </source>
</evidence>
<evidence type="ECO:0000256" key="5">
    <source>
        <dbReference type="ARBA" id="ARBA00022723"/>
    </source>
</evidence>
<dbReference type="Gene3D" id="3.30.2010.10">
    <property type="entry name" value="Metalloproteases ('zincins'), catalytic domain"/>
    <property type="match status" value="1"/>
</dbReference>
<feature type="transmembrane region" description="Helical" evidence="11">
    <location>
        <begin position="62"/>
        <end position="83"/>
    </location>
</feature>
<evidence type="ECO:0000256" key="8">
    <source>
        <dbReference type="ARBA" id="ARBA00022989"/>
    </source>
</evidence>
<keyword evidence="7" id="KW-0862">Zinc</keyword>
<proteinExistence type="predicted"/>
<evidence type="ECO:0000256" key="4">
    <source>
        <dbReference type="ARBA" id="ARBA00022692"/>
    </source>
</evidence>